<keyword evidence="5 8" id="KW-0687">Ribonucleoprotein</keyword>
<dbReference type="InterPro" id="IPR000630">
    <property type="entry name" value="Ribosomal_uS8"/>
</dbReference>
<dbReference type="GO" id="GO:0003735">
    <property type="term" value="F:structural constituent of ribosome"/>
    <property type="evidence" value="ECO:0007669"/>
    <property type="project" value="InterPro"/>
</dbReference>
<sequence>MQLTDPIADLLTRIRNAHLARHKEVSIPASKMKAEILRILKEEGFIKDYIEEDKELKVYLKYYQGKPVIKGLKKISKPSRRVYVKAKEIPIVRNGLGIAILSTPKGILEGRQARKENIGGELICEVW</sequence>
<evidence type="ECO:0000256" key="8">
    <source>
        <dbReference type="HAMAP-Rule" id="MF_01302"/>
    </source>
</evidence>
<dbReference type="EMBL" id="FNIN01000016">
    <property type="protein sequence ID" value="SDO01890.1"/>
    <property type="molecule type" value="Genomic_DNA"/>
</dbReference>
<dbReference type="GO" id="GO:0019843">
    <property type="term" value="F:rRNA binding"/>
    <property type="evidence" value="ECO:0007669"/>
    <property type="project" value="UniProtKB-UniRule"/>
</dbReference>
<keyword evidence="11" id="KW-1185">Reference proteome</keyword>
<proteinExistence type="inferred from homology"/>
<dbReference type="Gene3D" id="3.30.1370.30">
    <property type="match status" value="1"/>
</dbReference>
<evidence type="ECO:0000313" key="10">
    <source>
        <dbReference type="EMBL" id="SDO01890.1"/>
    </source>
</evidence>
<dbReference type="Proteomes" id="UP000199602">
    <property type="component" value="Unassembled WGS sequence"/>
</dbReference>
<reference evidence="10 11" key="1">
    <citation type="submission" date="2016-10" db="EMBL/GenBank/DDBJ databases">
        <authorList>
            <person name="de Groot N.N."/>
        </authorList>
    </citation>
    <scope>NUCLEOTIDE SEQUENCE [LARGE SCALE GENOMIC DNA]</scope>
    <source>
        <strain evidence="10 11">DSM 15269</strain>
    </source>
</reference>
<name>A0A1H0G4W9_9BACT</name>
<accession>A0A1H0G4W9</accession>
<dbReference type="GO" id="GO:0005840">
    <property type="term" value="C:ribosome"/>
    <property type="evidence" value="ECO:0007669"/>
    <property type="project" value="UniProtKB-KW"/>
</dbReference>
<dbReference type="OrthoDB" id="9802617at2"/>
<dbReference type="PROSITE" id="PS00053">
    <property type="entry name" value="RIBOSOMAL_S8"/>
    <property type="match status" value="1"/>
</dbReference>
<evidence type="ECO:0000256" key="4">
    <source>
        <dbReference type="ARBA" id="ARBA00022980"/>
    </source>
</evidence>
<evidence type="ECO:0000256" key="1">
    <source>
        <dbReference type="ARBA" id="ARBA00006471"/>
    </source>
</evidence>
<comment type="function">
    <text evidence="8">One of the primary rRNA binding proteins, it binds directly to 16S rRNA central domain where it helps coordinate assembly of the platform of the 30S subunit.</text>
</comment>
<dbReference type="GO" id="GO:0005737">
    <property type="term" value="C:cytoplasm"/>
    <property type="evidence" value="ECO:0007669"/>
    <property type="project" value="UniProtKB-ARBA"/>
</dbReference>
<dbReference type="STRING" id="206665.SAMN04488516_11641"/>
<comment type="subunit">
    <text evidence="7 8">Part of the 30S ribosomal subunit. Contacts proteins S5 and S12.</text>
</comment>
<keyword evidence="3 8" id="KW-0694">RNA-binding</keyword>
<dbReference type="RefSeq" id="WP_092066483.1">
    <property type="nucleotide sequence ID" value="NZ_FNIN01000016.1"/>
</dbReference>
<dbReference type="HAMAP" id="MF_01302_B">
    <property type="entry name" value="Ribosomal_uS8_B"/>
    <property type="match status" value="1"/>
</dbReference>
<dbReference type="GO" id="GO:1990904">
    <property type="term" value="C:ribonucleoprotein complex"/>
    <property type="evidence" value="ECO:0007669"/>
    <property type="project" value="UniProtKB-KW"/>
</dbReference>
<evidence type="ECO:0000256" key="3">
    <source>
        <dbReference type="ARBA" id="ARBA00022884"/>
    </source>
</evidence>
<protein>
    <recommendedName>
        <fullName evidence="6 8">Small ribosomal subunit protein uS8</fullName>
    </recommendedName>
</protein>
<evidence type="ECO:0000256" key="5">
    <source>
        <dbReference type="ARBA" id="ARBA00023274"/>
    </source>
</evidence>
<dbReference type="GO" id="GO:0006412">
    <property type="term" value="P:translation"/>
    <property type="evidence" value="ECO:0007669"/>
    <property type="project" value="UniProtKB-UniRule"/>
</dbReference>
<keyword evidence="4 8" id="KW-0689">Ribosomal protein</keyword>
<dbReference type="Gene3D" id="3.30.1490.10">
    <property type="match status" value="1"/>
</dbReference>
<evidence type="ECO:0000256" key="7">
    <source>
        <dbReference type="ARBA" id="ARBA00046740"/>
    </source>
</evidence>
<dbReference type="InterPro" id="IPR047863">
    <property type="entry name" value="Ribosomal_uS8_CS"/>
</dbReference>
<organism evidence="10 11">
    <name type="scientific">Desulfonauticus submarinus</name>
    <dbReference type="NCBI Taxonomy" id="206665"/>
    <lineage>
        <taxon>Bacteria</taxon>
        <taxon>Pseudomonadati</taxon>
        <taxon>Thermodesulfobacteriota</taxon>
        <taxon>Desulfovibrionia</taxon>
        <taxon>Desulfovibrionales</taxon>
        <taxon>Desulfonauticaceae</taxon>
        <taxon>Desulfonauticus</taxon>
    </lineage>
</organism>
<dbReference type="NCBIfam" id="NF001109">
    <property type="entry name" value="PRK00136.1"/>
    <property type="match status" value="1"/>
</dbReference>
<dbReference type="FunFam" id="3.30.1490.10:FF:000001">
    <property type="entry name" value="30S ribosomal protein S8"/>
    <property type="match status" value="1"/>
</dbReference>
<evidence type="ECO:0000313" key="11">
    <source>
        <dbReference type="Proteomes" id="UP000199602"/>
    </source>
</evidence>
<gene>
    <name evidence="8" type="primary">rpsH</name>
    <name evidence="10" type="ORF">SAMN04488516_11641</name>
</gene>
<dbReference type="FunFam" id="3.30.1370.30:FF:000002">
    <property type="entry name" value="30S ribosomal protein S8"/>
    <property type="match status" value="1"/>
</dbReference>
<comment type="similarity">
    <text evidence="1 8 9">Belongs to the universal ribosomal protein uS8 family.</text>
</comment>
<evidence type="ECO:0000256" key="9">
    <source>
        <dbReference type="RuleBase" id="RU003660"/>
    </source>
</evidence>
<dbReference type="InterPro" id="IPR035987">
    <property type="entry name" value="Ribosomal_uS8_sf"/>
</dbReference>
<keyword evidence="2 8" id="KW-0699">rRNA-binding</keyword>
<dbReference type="SUPFAM" id="SSF56047">
    <property type="entry name" value="Ribosomal protein S8"/>
    <property type="match status" value="1"/>
</dbReference>
<dbReference type="AlphaFoldDB" id="A0A1H0G4W9"/>
<dbReference type="Pfam" id="PF00410">
    <property type="entry name" value="Ribosomal_S8"/>
    <property type="match status" value="1"/>
</dbReference>
<dbReference type="PANTHER" id="PTHR11758">
    <property type="entry name" value="40S RIBOSOMAL PROTEIN S15A"/>
    <property type="match status" value="1"/>
</dbReference>
<evidence type="ECO:0000256" key="2">
    <source>
        <dbReference type="ARBA" id="ARBA00022730"/>
    </source>
</evidence>
<evidence type="ECO:0000256" key="6">
    <source>
        <dbReference type="ARBA" id="ARBA00035258"/>
    </source>
</evidence>